<feature type="signal peptide" evidence="1">
    <location>
        <begin position="1"/>
        <end position="20"/>
    </location>
</feature>
<dbReference type="EMBL" id="SMFZ01000002">
    <property type="protein sequence ID" value="TCK20151.1"/>
    <property type="molecule type" value="Genomic_DNA"/>
</dbReference>
<dbReference type="Gene3D" id="2.130.10.10">
    <property type="entry name" value="YVTN repeat-like/Quinoprotein amine dehydrogenase"/>
    <property type="match status" value="1"/>
</dbReference>
<name>A0A4R1HH17_PSEEN</name>
<evidence type="ECO:0000313" key="2">
    <source>
        <dbReference type="EMBL" id="TCK20151.1"/>
    </source>
</evidence>
<evidence type="ECO:0000313" key="3">
    <source>
        <dbReference type="Proteomes" id="UP000295560"/>
    </source>
</evidence>
<reference evidence="2 3" key="1">
    <citation type="submission" date="2019-03" db="EMBL/GenBank/DDBJ databases">
        <title>Sequencing the genomes of 1000 actinobacteria strains.</title>
        <authorList>
            <person name="Klenk H.-P."/>
        </authorList>
    </citation>
    <scope>NUCLEOTIDE SEQUENCE [LARGE SCALE GENOMIC DNA]</scope>
    <source>
        <strain evidence="2 3">DSM 44969</strain>
    </source>
</reference>
<dbReference type="Pfam" id="PF05096">
    <property type="entry name" value="Glu_cyclase_2"/>
    <property type="match status" value="1"/>
</dbReference>
<dbReference type="AlphaFoldDB" id="A0A4R1HH17"/>
<dbReference type="InterPro" id="IPR007788">
    <property type="entry name" value="QCT"/>
</dbReference>
<dbReference type="SUPFAM" id="SSF50969">
    <property type="entry name" value="YVTN repeat-like/Quinoprotein amine dehydrogenase"/>
    <property type="match status" value="1"/>
</dbReference>
<dbReference type="OrthoDB" id="9783700at2"/>
<comment type="caution">
    <text evidence="2">The sequence shown here is derived from an EMBL/GenBank/DDBJ whole genome shotgun (WGS) entry which is preliminary data.</text>
</comment>
<sequence>MVRGVRAVAAALLVMGVLTACGSPEPPGVRPVVLGQVPHDPSAFTQGLELAPGGGALYEGTGLVGRSQLRELDPATGALRRSVPVPNDWFGEGITVSGDRIWQLTWTDGVALEWDRATFRLLRTVPMSGEGWGLCHDGNRLVRSDGSARLRFQDPSTFAETGGVDVTENGAPVTNLNELECVGGQVWANVWQSDRIVRIDPATGQVTAAVDASGLLTPEQRQGADVLNGIAALGGDEYLLTGKLWPTMFRVRLPA</sequence>
<protein>
    <submittedName>
        <fullName evidence="2">Glutamine cyclotransferase</fullName>
    </submittedName>
</protein>
<gene>
    <name evidence="2" type="ORF">EV378_4100</name>
</gene>
<dbReference type="PROSITE" id="PS51257">
    <property type="entry name" value="PROKAR_LIPOPROTEIN"/>
    <property type="match status" value="1"/>
</dbReference>
<feature type="chain" id="PRO_5039371203" evidence="1">
    <location>
        <begin position="21"/>
        <end position="255"/>
    </location>
</feature>
<dbReference type="InterPro" id="IPR015943">
    <property type="entry name" value="WD40/YVTN_repeat-like_dom_sf"/>
</dbReference>
<accession>A0A4R1HH17</accession>
<proteinExistence type="predicted"/>
<dbReference type="InterPro" id="IPR011044">
    <property type="entry name" value="Quino_amine_DH_bsu"/>
</dbReference>
<keyword evidence="1" id="KW-0732">Signal</keyword>
<evidence type="ECO:0000256" key="1">
    <source>
        <dbReference type="SAM" id="SignalP"/>
    </source>
</evidence>
<dbReference type="PANTHER" id="PTHR31270">
    <property type="entry name" value="GLUTAMINYL-PEPTIDE CYCLOTRANSFERASE"/>
    <property type="match status" value="1"/>
</dbReference>
<dbReference type="GO" id="GO:0016603">
    <property type="term" value="F:glutaminyl-peptide cyclotransferase activity"/>
    <property type="evidence" value="ECO:0007669"/>
    <property type="project" value="InterPro"/>
</dbReference>
<dbReference type="Proteomes" id="UP000295560">
    <property type="component" value="Unassembled WGS sequence"/>
</dbReference>
<organism evidence="2 3">
    <name type="scientific">Pseudonocardia endophytica</name>
    <dbReference type="NCBI Taxonomy" id="401976"/>
    <lineage>
        <taxon>Bacteria</taxon>
        <taxon>Bacillati</taxon>
        <taxon>Actinomycetota</taxon>
        <taxon>Actinomycetes</taxon>
        <taxon>Pseudonocardiales</taxon>
        <taxon>Pseudonocardiaceae</taxon>
        <taxon>Pseudonocardia</taxon>
    </lineage>
</organism>
<dbReference type="PANTHER" id="PTHR31270:SF1">
    <property type="entry name" value="GLUTAMINYL-PEPTIDE CYCLOTRANSFERASE"/>
    <property type="match status" value="1"/>
</dbReference>
<keyword evidence="2" id="KW-0808">Transferase</keyword>
<dbReference type="RefSeq" id="WP_132428694.1">
    <property type="nucleotide sequence ID" value="NZ_SMFZ01000002.1"/>
</dbReference>
<keyword evidence="3" id="KW-1185">Reference proteome</keyword>